<organism evidence="2 3">
    <name type="scientific">Hymenobacter koreensis</name>
    <dbReference type="NCBI Taxonomy" id="1084523"/>
    <lineage>
        <taxon>Bacteria</taxon>
        <taxon>Pseudomonadati</taxon>
        <taxon>Bacteroidota</taxon>
        <taxon>Cytophagia</taxon>
        <taxon>Cytophagales</taxon>
        <taxon>Hymenobacteraceae</taxon>
        <taxon>Hymenobacter</taxon>
    </lineage>
</organism>
<reference evidence="3" key="1">
    <citation type="journal article" date="2019" name="Int. J. Syst. Evol. Microbiol.">
        <title>The Global Catalogue of Microorganisms (GCM) 10K type strain sequencing project: providing services to taxonomists for standard genome sequencing and annotation.</title>
        <authorList>
            <consortium name="The Broad Institute Genomics Platform"/>
            <consortium name="The Broad Institute Genome Sequencing Center for Infectious Disease"/>
            <person name="Wu L."/>
            <person name="Ma J."/>
        </authorList>
    </citation>
    <scope>NUCLEOTIDE SEQUENCE [LARGE SCALE GENOMIC DNA]</scope>
    <source>
        <strain evidence="3">JCM 17924</strain>
    </source>
</reference>
<dbReference type="RefSeq" id="WP_345222413.1">
    <property type="nucleotide sequence ID" value="NZ_BAABHA010000002.1"/>
</dbReference>
<dbReference type="Proteomes" id="UP001500454">
    <property type="component" value="Unassembled WGS sequence"/>
</dbReference>
<evidence type="ECO:0000256" key="1">
    <source>
        <dbReference type="SAM" id="SignalP"/>
    </source>
</evidence>
<evidence type="ECO:0008006" key="4">
    <source>
        <dbReference type="Google" id="ProtNLM"/>
    </source>
</evidence>
<evidence type="ECO:0000313" key="2">
    <source>
        <dbReference type="EMBL" id="GAA4377594.1"/>
    </source>
</evidence>
<feature type="signal peptide" evidence="1">
    <location>
        <begin position="1"/>
        <end position="21"/>
    </location>
</feature>
<gene>
    <name evidence="2" type="ORF">GCM10023186_12890</name>
</gene>
<proteinExistence type="predicted"/>
<dbReference type="EMBL" id="BAABHA010000002">
    <property type="protein sequence ID" value="GAA4377594.1"/>
    <property type="molecule type" value="Genomic_DNA"/>
</dbReference>
<protein>
    <recommendedName>
        <fullName evidence="4">DUF4177 domain-containing protein</fullName>
    </recommendedName>
</protein>
<accession>A0ABP8IWQ8</accession>
<sequence length="115" mass="13192">MRLFFIYLLFWGGIFLPSAQAQQAGPAYEFMHVNYRGSHIYFSPAYQGKEEVKVTDFQGEKFKLFDTKQLGWEAMSRMLNNLSAAGWELVSVLPENDKDGNVGAIYLLRHPKQVP</sequence>
<comment type="caution">
    <text evidence="2">The sequence shown here is derived from an EMBL/GenBank/DDBJ whole genome shotgun (WGS) entry which is preliminary data.</text>
</comment>
<feature type="chain" id="PRO_5046336491" description="DUF4177 domain-containing protein" evidence="1">
    <location>
        <begin position="22"/>
        <end position="115"/>
    </location>
</feature>
<evidence type="ECO:0000313" key="3">
    <source>
        <dbReference type="Proteomes" id="UP001500454"/>
    </source>
</evidence>
<keyword evidence="3" id="KW-1185">Reference proteome</keyword>
<keyword evidence="1" id="KW-0732">Signal</keyword>
<name>A0ABP8IWQ8_9BACT</name>